<comment type="caution">
    <text evidence="2">The sequence shown here is derived from an EMBL/GenBank/DDBJ whole genome shotgun (WGS) entry which is preliminary data.</text>
</comment>
<feature type="domain" description="bAvd-like" evidence="1">
    <location>
        <begin position="1"/>
        <end position="98"/>
    </location>
</feature>
<dbReference type="EMBL" id="VSSQ01099307">
    <property type="protein sequence ID" value="MPN41938.1"/>
    <property type="molecule type" value="Genomic_DNA"/>
</dbReference>
<organism evidence="2">
    <name type="scientific">bioreactor metagenome</name>
    <dbReference type="NCBI Taxonomy" id="1076179"/>
    <lineage>
        <taxon>unclassified sequences</taxon>
        <taxon>metagenomes</taxon>
        <taxon>ecological metagenomes</taxon>
    </lineage>
</organism>
<evidence type="ECO:0000313" key="2">
    <source>
        <dbReference type="EMBL" id="MPN41938.1"/>
    </source>
</evidence>
<protein>
    <recommendedName>
        <fullName evidence="1">bAvd-like domain-containing protein</fullName>
    </recommendedName>
</protein>
<sequence>MIAYGNVCLRQFPKTERYVMAARIRGDMYDLLELIVAANKHYYKKTTLQEIDTKLEALRSLLRVAVREDMKYLPPDKWANWAEMLNEIGRMLGGWFKSLTQ</sequence>
<dbReference type="AlphaFoldDB" id="A0A645HSB4"/>
<reference evidence="2" key="1">
    <citation type="submission" date="2019-08" db="EMBL/GenBank/DDBJ databases">
        <authorList>
            <person name="Kucharzyk K."/>
            <person name="Murdoch R.W."/>
            <person name="Higgins S."/>
            <person name="Loffler F."/>
        </authorList>
    </citation>
    <scope>NUCLEOTIDE SEQUENCE</scope>
</reference>
<name>A0A645HSB4_9ZZZZ</name>
<dbReference type="CDD" id="cd16376">
    <property type="entry name" value="Avd_like"/>
    <property type="match status" value="1"/>
</dbReference>
<proteinExistence type="predicted"/>
<accession>A0A645HSB4</accession>
<dbReference type="Gene3D" id="1.20.1440.60">
    <property type="entry name" value="23S rRNA-intervening sequence"/>
    <property type="match status" value="1"/>
</dbReference>
<dbReference type="Pfam" id="PF22296">
    <property type="entry name" value="bAvd"/>
    <property type="match status" value="1"/>
</dbReference>
<dbReference type="NCBIfam" id="NF033474">
    <property type="entry name" value="DivGenRetAVD"/>
    <property type="match status" value="1"/>
</dbReference>
<dbReference type="InterPro" id="IPR036583">
    <property type="entry name" value="23S_rRNA_IVS_sf"/>
</dbReference>
<dbReference type="InterPro" id="IPR055360">
    <property type="entry name" value="bAvd"/>
</dbReference>
<evidence type="ECO:0000259" key="1">
    <source>
        <dbReference type="Pfam" id="PF22296"/>
    </source>
</evidence>
<gene>
    <name evidence="2" type="ORF">SDC9_189493</name>
</gene>
<dbReference type="SUPFAM" id="SSF158446">
    <property type="entry name" value="IVS-encoded protein-like"/>
    <property type="match status" value="1"/>
</dbReference>